<proteinExistence type="predicted"/>
<name>A0ABR2BCU2_9ROSI</name>
<sequence length="103" mass="11500">MNANNITASVICHRVFGQKNQQLQHVMQNQELLEEGKGYPSLCTMNKERDVRVSAVGRSSRGARPIPKRGQIKSRIAANAFNSIVSVLSKASPNRGHSRRRIF</sequence>
<organism evidence="1 2">
    <name type="scientific">Hibiscus sabdariffa</name>
    <name type="common">roselle</name>
    <dbReference type="NCBI Taxonomy" id="183260"/>
    <lineage>
        <taxon>Eukaryota</taxon>
        <taxon>Viridiplantae</taxon>
        <taxon>Streptophyta</taxon>
        <taxon>Embryophyta</taxon>
        <taxon>Tracheophyta</taxon>
        <taxon>Spermatophyta</taxon>
        <taxon>Magnoliopsida</taxon>
        <taxon>eudicotyledons</taxon>
        <taxon>Gunneridae</taxon>
        <taxon>Pentapetalae</taxon>
        <taxon>rosids</taxon>
        <taxon>malvids</taxon>
        <taxon>Malvales</taxon>
        <taxon>Malvaceae</taxon>
        <taxon>Malvoideae</taxon>
        <taxon>Hibiscus</taxon>
    </lineage>
</organism>
<comment type="caution">
    <text evidence="1">The sequence shown here is derived from an EMBL/GenBank/DDBJ whole genome shotgun (WGS) entry which is preliminary data.</text>
</comment>
<dbReference type="Proteomes" id="UP001472677">
    <property type="component" value="Unassembled WGS sequence"/>
</dbReference>
<evidence type="ECO:0000313" key="1">
    <source>
        <dbReference type="EMBL" id="KAK8504949.1"/>
    </source>
</evidence>
<protein>
    <submittedName>
        <fullName evidence="1">Uncharacterized protein</fullName>
    </submittedName>
</protein>
<accession>A0ABR2BCU2</accession>
<gene>
    <name evidence="1" type="ORF">V6N12_058045</name>
</gene>
<dbReference type="EMBL" id="JBBPBM010000133">
    <property type="protein sequence ID" value="KAK8504949.1"/>
    <property type="molecule type" value="Genomic_DNA"/>
</dbReference>
<evidence type="ECO:0000313" key="2">
    <source>
        <dbReference type="Proteomes" id="UP001472677"/>
    </source>
</evidence>
<reference evidence="1 2" key="1">
    <citation type="journal article" date="2024" name="G3 (Bethesda)">
        <title>Genome assembly of Hibiscus sabdariffa L. provides insights into metabolisms of medicinal natural products.</title>
        <authorList>
            <person name="Kim T."/>
        </authorList>
    </citation>
    <scope>NUCLEOTIDE SEQUENCE [LARGE SCALE GENOMIC DNA]</scope>
    <source>
        <strain evidence="1">TK-2024</strain>
        <tissue evidence="1">Old leaves</tissue>
    </source>
</reference>
<keyword evidence="2" id="KW-1185">Reference proteome</keyword>